<reference evidence="1 2" key="1">
    <citation type="submission" date="2017-11" db="EMBL/GenBank/DDBJ databases">
        <title>De-novo sequencing of pomegranate (Punica granatum L.) genome.</title>
        <authorList>
            <person name="Akparov Z."/>
            <person name="Amiraslanov A."/>
            <person name="Hajiyeva S."/>
            <person name="Abbasov M."/>
            <person name="Kaur K."/>
            <person name="Hamwieh A."/>
            <person name="Solovyev V."/>
            <person name="Salamov A."/>
            <person name="Braich B."/>
            <person name="Kosarev P."/>
            <person name="Mahmoud A."/>
            <person name="Hajiyev E."/>
            <person name="Babayeva S."/>
            <person name="Izzatullayeva V."/>
            <person name="Mammadov A."/>
            <person name="Mammadov A."/>
            <person name="Sharifova S."/>
            <person name="Ojaghi J."/>
            <person name="Eynullazada K."/>
            <person name="Bayramov B."/>
            <person name="Abdulazimova A."/>
            <person name="Shahmuradov I."/>
        </authorList>
    </citation>
    <scope>NUCLEOTIDE SEQUENCE [LARGE SCALE GENOMIC DNA]</scope>
    <source>
        <strain evidence="2">cv. AG2017</strain>
        <tissue evidence="1">Leaf</tissue>
    </source>
</reference>
<evidence type="ECO:0000313" key="1">
    <source>
        <dbReference type="EMBL" id="PKI47349.1"/>
    </source>
</evidence>
<name>A0A2I0ITL1_PUNGR</name>
<organism evidence="1 2">
    <name type="scientific">Punica granatum</name>
    <name type="common">Pomegranate</name>
    <dbReference type="NCBI Taxonomy" id="22663"/>
    <lineage>
        <taxon>Eukaryota</taxon>
        <taxon>Viridiplantae</taxon>
        <taxon>Streptophyta</taxon>
        <taxon>Embryophyta</taxon>
        <taxon>Tracheophyta</taxon>
        <taxon>Spermatophyta</taxon>
        <taxon>Magnoliopsida</taxon>
        <taxon>eudicotyledons</taxon>
        <taxon>Gunneridae</taxon>
        <taxon>Pentapetalae</taxon>
        <taxon>rosids</taxon>
        <taxon>malvids</taxon>
        <taxon>Myrtales</taxon>
        <taxon>Lythraceae</taxon>
        <taxon>Punica</taxon>
    </lineage>
</organism>
<comment type="caution">
    <text evidence="1">The sequence shown here is derived from an EMBL/GenBank/DDBJ whole genome shotgun (WGS) entry which is preliminary data.</text>
</comment>
<sequence>MEESATPTPESTGDFELEFSIDSWAGAANRRPRPLHRGHRRPPWVPTTLVESRSSRSICELGLLIGDPDPSTEAASTEFPFDSRTGAANHATPTLSLRSLVSFMVTGDLG</sequence>
<gene>
    <name evidence="1" type="ORF">CRG98_032274</name>
</gene>
<proteinExistence type="predicted"/>
<evidence type="ECO:0000313" key="2">
    <source>
        <dbReference type="Proteomes" id="UP000233551"/>
    </source>
</evidence>
<dbReference type="EMBL" id="PGOL01002513">
    <property type="protein sequence ID" value="PKI47349.1"/>
    <property type="molecule type" value="Genomic_DNA"/>
</dbReference>
<protein>
    <submittedName>
        <fullName evidence="1">Uncharacterized protein</fullName>
    </submittedName>
</protein>
<dbReference type="AlphaFoldDB" id="A0A2I0ITL1"/>
<accession>A0A2I0ITL1</accession>
<dbReference type="Proteomes" id="UP000233551">
    <property type="component" value="Unassembled WGS sequence"/>
</dbReference>
<keyword evidence="2" id="KW-1185">Reference proteome</keyword>